<gene>
    <name evidence="1" type="ORF">Fcan01_18314</name>
</gene>
<evidence type="ECO:0000313" key="1">
    <source>
        <dbReference type="EMBL" id="OXA47144.1"/>
    </source>
</evidence>
<accession>A0A226DQM1</accession>
<dbReference type="AlphaFoldDB" id="A0A226DQM1"/>
<comment type="caution">
    <text evidence="1">The sequence shown here is derived from an EMBL/GenBank/DDBJ whole genome shotgun (WGS) entry which is preliminary data.</text>
</comment>
<proteinExistence type="predicted"/>
<sequence>MTKIILKVVKLRIRRNPRRRQWKLALPNEVALKTIQMELKNDLKVRPMDKRTFHMFPVQQKKNRVTKSRARFRLYGGETYKSILFTDAMIFTVEKKIIDKTTRFMRNVNLTIN</sequence>
<evidence type="ECO:0000313" key="2">
    <source>
        <dbReference type="Proteomes" id="UP000198287"/>
    </source>
</evidence>
<organism evidence="1 2">
    <name type="scientific">Folsomia candida</name>
    <name type="common">Springtail</name>
    <dbReference type="NCBI Taxonomy" id="158441"/>
    <lineage>
        <taxon>Eukaryota</taxon>
        <taxon>Metazoa</taxon>
        <taxon>Ecdysozoa</taxon>
        <taxon>Arthropoda</taxon>
        <taxon>Hexapoda</taxon>
        <taxon>Collembola</taxon>
        <taxon>Entomobryomorpha</taxon>
        <taxon>Isotomoidea</taxon>
        <taxon>Isotomidae</taxon>
        <taxon>Proisotominae</taxon>
        <taxon>Folsomia</taxon>
    </lineage>
</organism>
<name>A0A226DQM1_FOLCA</name>
<keyword evidence="2" id="KW-1185">Reference proteome</keyword>
<reference evidence="1 2" key="1">
    <citation type="submission" date="2015-12" db="EMBL/GenBank/DDBJ databases">
        <title>The genome of Folsomia candida.</title>
        <authorList>
            <person name="Faddeeva A."/>
            <person name="Derks M.F."/>
            <person name="Anvar Y."/>
            <person name="Smit S."/>
            <person name="Van Straalen N."/>
            <person name="Roelofs D."/>
        </authorList>
    </citation>
    <scope>NUCLEOTIDE SEQUENCE [LARGE SCALE GENOMIC DNA]</scope>
    <source>
        <strain evidence="1 2">VU population</strain>
        <tissue evidence="1">Whole body</tissue>
    </source>
</reference>
<dbReference type="Proteomes" id="UP000198287">
    <property type="component" value="Unassembled WGS sequence"/>
</dbReference>
<protein>
    <submittedName>
        <fullName evidence="1">Uncharacterized protein</fullName>
    </submittedName>
</protein>
<dbReference type="EMBL" id="LNIX01000014">
    <property type="protein sequence ID" value="OXA47144.1"/>
    <property type="molecule type" value="Genomic_DNA"/>
</dbReference>